<protein>
    <submittedName>
        <fullName evidence="1">Uncharacterized protein</fullName>
    </submittedName>
</protein>
<accession>A0A016XLZ5</accession>
<dbReference type="Proteomes" id="UP000023268">
    <property type="component" value="Unassembled WGS sequence"/>
</dbReference>
<dbReference type="EMBL" id="JEMG01000001">
    <property type="protein sequence ID" value="EYC52866.1"/>
    <property type="molecule type" value="Genomic_DNA"/>
</dbReference>
<evidence type="ECO:0000313" key="2">
    <source>
        <dbReference type="Proteomes" id="UP000023268"/>
    </source>
</evidence>
<reference evidence="1 2" key="1">
    <citation type="submission" date="2014-02" db="EMBL/GenBank/DDBJ databases">
        <title>Draft Genome of Hylemonella gracilis isolated from the Niagara River.</title>
        <authorList>
            <person name="Pawlowski D.R."/>
            <person name="Koudelka G.B."/>
        </authorList>
    </citation>
    <scope>NUCLEOTIDE SEQUENCE [LARGE SCALE GENOMIC DNA]</scope>
    <source>
        <strain evidence="1 2">Niagara R</strain>
    </source>
</reference>
<organism evidence="1 2">
    <name type="scientific">Hylemonella gracilis str. Niagara R</name>
    <dbReference type="NCBI Taxonomy" id="1458275"/>
    <lineage>
        <taxon>Bacteria</taxon>
        <taxon>Pseudomonadati</taxon>
        <taxon>Pseudomonadota</taxon>
        <taxon>Betaproteobacteria</taxon>
        <taxon>Burkholderiales</taxon>
        <taxon>Comamonadaceae</taxon>
        <taxon>Hylemonella</taxon>
    </lineage>
</organism>
<comment type="caution">
    <text evidence="1">The sequence shown here is derived from an EMBL/GenBank/DDBJ whole genome shotgun (WGS) entry which is preliminary data.</text>
</comment>
<name>A0A016XLZ5_9BURK</name>
<dbReference type="RefSeq" id="WP_035607729.1">
    <property type="nucleotide sequence ID" value="NZ_JEMG01000001.1"/>
</dbReference>
<dbReference type="AlphaFoldDB" id="A0A016XLZ5"/>
<dbReference type="STRING" id="1458275.AZ34_10335"/>
<gene>
    <name evidence="1" type="ORF">AZ34_10335</name>
</gene>
<sequence length="106" mass="10926">MNSIQAEAGQVIVGWLPDMETVTLGVVMVPGFAAPKVAAVELKPDQLSAVIFALEMAAEDARFAKERKAAAARESAAQGAPVICRGDALCTVPAACITPLACDRTA</sequence>
<proteinExistence type="predicted"/>
<evidence type="ECO:0000313" key="1">
    <source>
        <dbReference type="EMBL" id="EYC52866.1"/>
    </source>
</evidence>